<accession>A0A7J5GD83</accession>
<feature type="compositionally biased region" description="Basic and acidic residues" evidence="1">
    <location>
        <begin position="56"/>
        <end position="69"/>
    </location>
</feature>
<dbReference type="EMBL" id="WCUV01000019">
    <property type="protein sequence ID" value="KAB4087207.1"/>
    <property type="molecule type" value="Genomic_DNA"/>
</dbReference>
<gene>
    <name evidence="2" type="ORF">GAQ56_20050</name>
</gene>
<protein>
    <submittedName>
        <fullName evidence="2">Uncharacterized protein</fullName>
    </submittedName>
</protein>
<evidence type="ECO:0000313" key="2">
    <source>
        <dbReference type="EMBL" id="KAB4087207.1"/>
    </source>
</evidence>
<comment type="caution">
    <text evidence="2">The sequence shown here is derived from an EMBL/GenBank/DDBJ whole genome shotgun (WGS) entry which is preliminary data.</text>
</comment>
<organism evidence="2 3">
    <name type="scientific">Bacteroides uniformis</name>
    <dbReference type="NCBI Taxonomy" id="820"/>
    <lineage>
        <taxon>Bacteria</taxon>
        <taxon>Pseudomonadati</taxon>
        <taxon>Bacteroidota</taxon>
        <taxon>Bacteroidia</taxon>
        <taxon>Bacteroidales</taxon>
        <taxon>Bacteroidaceae</taxon>
        <taxon>Bacteroides</taxon>
    </lineage>
</organism>
<evidence type="ECO:0000313" key="3">
    <source>
        <dbReference type="Proteomes" id="UP000432488"/>
    </source>
</evidence>
<feature type="region of interest" description="Disordered" evidence="1">
    <location>
        <begin position="49"/>
        <end position="70"/>
    </location>
</feature>
<proteinExistence type="predicted"/>
<dbReference type="Proteomes" id="UP000432488">
    <property type="component" value="Unassembled WGS sequence"/>
</dbReference>
<name>A0A7J5GD83_BACUN</name>
<reference evidence="2 3" key="1">
    <citation type="journal article" date="2019" name="Nat. Med.">
        <title>A library of human gut bacterial isolates paired with longitudinal multiomics data enables mechanistic microbiome research.</title>
        <authorList>
            <person name="Poyet M."/>
            <person name="Groussin M."/>
            <person name="Gibbons S.M."/>
            <person name="Avila-Pacheco J."/>
            <person name="Jiang X."/>
            <person name="Kearney S.M."/>
            <person name="Perrotta A.R."/>
            <person name="Berdy B."/>
            <person name="Zhao S."/>
            <person name="Lieberman T.D."/>
            <person name="Swanson P.K."/>
            <person name="Smith M."/>
            <person name="Roesemann S."/>
            <person name="Alexander J.E."/>
            <person name="Rich S.A."/>
            <person name="Livny J."/>
            <person name="Vlamakis H."/>
            <person name="Clish C."/>
            <person name="Bullock K."/>
            <person name="Deik A."/>
            <person name="Scott J."/>
            <person name="Pierce K.A."/>
            <person name="Xavier R.J."/>
            <person name="Alm E.J."/>
        </authorList>
    </citation>
    <scope>NUCLEOTIDE SEQUENCE [LARGE SCALE GENOMIC DNA]</scope>
    <source>
        <strain evidence="2 3">BIOML-A42</strain>
    </source>
</reference>
<sequence>MPSEEMVFMKRTIFPFLIKVRPSLRDSAFSLRFPAENFRMVKFSARKTLRKRRDGRKKDSEGENCDRRSACATRKRTVREPLFMPYPGMRPLSSPAVVKALLLPLHCICGLFCPYPRPPVLPAISLVETACRNGRRDTDFSGYGGTFRKKEWKTGYYLAV</sequence>
<dbReference type="AlphaFoldDB" id="A0A7J5GD83"/>
<dbReference type="RefSeq" id="WP_151852685.1">
    <property type="nucleotide sequence ID" value="NZ_CP103250.1"/>
</dbReference>
<evidence type="ECO:0000256" key="1">
    <source>
        <dbReference type="SAM" id="MobiDB-lite"/>
    </source>
</evidence>